<evidence type="ECO:0000259" key="18">
    <source>
        <dbReference type="PROSITE" id="PS50287"/>
    </source>
</evidence>
<evidence type="ECO:0000256" key="7">
    <source>
        <dbReference type="ARBA" id="ARBA00022530"/>
    </source>
</evidence>
<keyword evidence="17" id="KW-0964">Secreted</keyword>
<dbReference type="PRINTS" id="PR00258">
    <property type="entry name" value="SPERACTRCPTR"/>
</dbReference>
<dbReference type="SUPFAM" id="SSF57302">
    <property type="entry name" value="Snake toxin-like"/>
    <property type="match status" value="1"/>
</dbReference>
<comment type="catalytic activity">
    <reaction evidence="17">
        <text>L-lysyl-[protein] + O2 + H2O = (S)-2-amino-6-oxohexanoyl-[protein] + H2O2 + NH4(+)</text>
        <dbReference type="Rhea" id="RHEA:24544"/>
        <dbReference type="Rhea" id="RHEA-COMP:9752"/>
        <dbReference type="Rhea" id="RHEA-COMP:12448"/>
        <dbReference type="ChEBI" id="CHEBI:15377"/>
        <dbReference type="ChEBI" id="CHEBI:15379"/>
        <dbReference type="ChEBI" id="CHEBI:16240"/>
        <dbReference type="ChEBI" id="CHEBI:28938"/>
        <dbReference type="ChEBI" id="CHEBI:29969"/>
        <dbReference type="ChEBI" id="CHEBI:131803"/>
        <dbReference type="EC" id="1.4.3.13"/>
    </reaction>
</comment>
<keyword evidence="5" id="KW-0158">Chromosome</keyword>
<evidence type="ECO:0000256" key="16">
    <source>
        <dbReference type="PROSITE-ProRule" id="PRU00196"/>
    </source>
</evidence>
<evidence type="ECO:0000256" key="5">
    <source>
        <dbReference type="ARBA" id="ARBA00022454"/>
    </source>
</evidence>
<dbReference type="PRINTS" id="PR00074">
    <property type="entry name" value="LYSYLOXIDASE"/>
</dbReference>
<keyword evidence="15" id="KW-0539">Nucleus</keyword>
<dbReference type="InterPro" id="IPR045860">
    <property type="entry name" value="Snake_toxin-like_sf"/>
</dbReference>
<feature type="domain" description="SRCR" evidence="18">
    <location>
        <begin position="181"/>
        <end position="282"/>
    </location>
</feature>
<dbReference type="InterPro" id="IPR001695">
    <property type="entry name" value="Lysyl_oxidase"/>
</dbReference>
<keyword evidence="7" id="KW-0272">Extracellular matrix</keyword>
<feature type="disulfide bond" evidence="16">
    <location>
        <begin position="515"/>
        <end position="525"/>
    </location>
</feature>
<comment type="similarity">
    <text evidence="17">Belongs to the lysyl oxidase family.</text>
</comment>
<comment type="cofactor">
    <cofactor evidence="17">
        <name>Cu cation</name>
        <dbReference type="ChEBI" id="CHEBI:23378"/>
    </cofactor>
</comment>
<dbReference type="Proteomes" id="UP000830375">
    <property type="component" value="Unassembled WGS sequence"/>
</dbReference>
<feature type="disulfide bond" evidence="16">
    <location>
        <begin position="455"/>
        <end position="465"/>
    </location>
</feature>
<evidence type="ECO:0000256" key="13">
    <source>
        <dbReference type="ARBA" id="ARBA00023157"/>
    </source>
</evidence>
<gene>
    <name evidence="19" type="ORF">H4Q32_022462</name>
</gene>
<evidence type="ECO:0000313" key="19">
    <source>
        <dbReference type="EMBL" id="KAI2659900.1"/>
    </source>
</evidence>
<dbReference type="SMART" id="SM00202">
    <property type="entry name" value="SR"/>
    <property type="match status" value="3"/>
</dbReference>
<evidence type="ECO:0000313" key="20">
    <source>
        <dbReference type="Proteomes" id="UP000830375"/>
    </source>
</evidence>
<keyword evidence="17" id="KW-0186">Copper</keyword>
<keyword evidence="17" id="KW-0886">LTQ</keyword>
<reference evidence="19 20" key="1">
    <citation type="submission" date="2022-01" db="EMBL/GenBank/DDBJ databases">
        <title>A high-quality chromosome-level genome assembly of rohu carp, Labeo rohita.</title>
        <authorList>
            <person name="Arick M.A. II"/>
            <person name="Hsu C.-Y."/>
            <person name="Magbanua Z."/>
            <person name="Pechanova O."/>
            <person name="Grover C."/>
            <person name="Miller E."/>
            <person name="Thrash A."/>
            <person name="Ezzel L."/>
            <person name="Alam S."/>
            <person name="Benzie J."/>
            <person name="Hamilton M."/>
            <person name="Karsi A."/>
            <person name="Lawrence M.L."/>
            <person name="Peterson D.G."/>
        </authorList>
    </citation>
    <scope>NUCLEOTIDE SEQUENCE [LARGE SCALE GENOMIC DNA]</scope>
    <source>
        <strain evidence="20">BAU-BD-2019</strain>
        <tissue evidence="19">Blood</tissue>
    </source>
</reference>
<evidence type="ECO:0000256" key="8">
    <source>
        <dbReference type="ARBA" id="ARBA00022824"/>
    </source>
</evidence>
<evidence type="ECO:0000256" key="2">
    <source>
        <dbReference type="ARBA" id="ARBA00004240"/>
    </source>
</evidence>
<accession>A0ABQ8MAJ0</accession>
<dbReference type="InterPro" id="IPR001190">
    <property type="entry name" value="SRCR"/>
</dbReference>
<feature type="domain" description="SRCR" evidence="18">
    <location>
        <begin position="508"/>
        <end position="548"/>
    </location>
</feature>
<dbReference type="CDD" id="cd23553">
    <property type="entry name" value="TFP_LU_ECD_Ly6PGE"/>
    <property type="match status" value="1"/>
</dbReference>
<keyword evidence="12" id="KW-0805">Transcription regulation</keyword>
<keyword evidence="11" id="KW-0084">Basement membrane</keyword>
<comment type="caution">
    <text evidence="19">The sequence shown here is derived from an EMBL/GenBank/DDBJ whole genome shotgun (WGS) entry which is preliminary data.</text>
</comment>
<keyword evidence="17" id="KW-0560">Oxidoreductase</keyword>
<feature type="disulfide bond" evidence="16">
    <location>
        <begin position="220"/>
        <end position="281"/>
    </location>
</feature>
<dbReference type="InterPro" id="IPR050912">
    <property type="entry name" value="LOX-like_protein"/>
</dbReference>
<evidence type="ECO:0000256" key="14">
    <source>
        <dbReference type="ARBA" id="ARBA00023163"/>
    </source>
</evidence>
<feature type="disulfide bond" evidence="16">
    <location>
        <begin position="207"/>
        <end position="271"/>
    </location>
</feature>
<keyword evidence="8" id="KW-0256">Endoplasmic reticulum</keyword>
<feature type="domain" description="SRCR" evidence="18">
    <location>
        <begin position="444"/>
        <end position="485"/>
    </location>
</feature>
<keyword evidence="6" id="KW-0678">Repressor</keyword>
<feature type="domain" description="SRCR" evidence="18">
    <location>
        <begin position="311"/>
        <end position="422"/>
    </location>
</feature>
<feature type="disulfide bond" evidence="16">
    <location>
        <begin position="387"/>
        <end position="397"/>
    </location>
</feature>
<dbReference type="PANTHER" id="PTHR45817">
    <property type="entry name" value="LYSYL OXIDASE-LIKE-RELATED"/>
    <property type="match status" value="1"/>
</dbReference>
<keyword evidence="9" id="KW-0106">Calcium</keyword>
<comment type="PTM">
    <text evidence="17">The lysine tyrosylquinone cross-link (LTQ) is generated by condensation of the epsilon-amino group of a lysine with a topaquinone produced by oxidation of tyrosine.</text>
</comment>
<keyword evidence="17" id="KW-0479">Metal-binding</keyword>
<evidence type="ECO:0000256" key="15">
    <source>
        <dbReference type="ARBA" id="ARBA00023242"/>
    </source>
</evidence>
<evidence type="ECO:0000256" key="12">
    <source>
        <dbReference type="ARBA" id="ARBA00023015"/>
    </source>
</evidence>
<keyword evidence="14" id="KW-0804">Transcription</keyword>
<keyword evidence="10" id="KW-0156">Chromatin regulator</keyword>
<name>A0ABQ8MAJ0_LABRO</name>
<dbReference type="Gene3D" id="2.10.60.10">
    <property type="entry name" value="CD59"/>
    <property type="match status" value="1"/>
</dbReference>
<feature type="disulfide bond" evidence="16">
    <location>
        <begin position="251"/>
        <end position="261"/>
    </location>
</feature>
<proteinExistence type="inferred from homology"/>
<protein>
    <recommendedName>
        <fullName evidence="17">Lysyl oxidase homolog</fullName>
        <ecNumber evidence="17">1.4.3.13</ecNumber>
    </recommendedName>
</protein>
<comment type="function">
    <text evidence="17">Mediates the post-translational oxidative deamination of lysine residues on target proteins leading to the formation of deaminated lysine (allysine).</text>
</comment>
<comment type="subcellular location">
    <subcellularLocation>
        <location evidence="3">Chromosome</location>
    </subcellularLocation>
    <subcellularLocation>
        <location evidence="2">Endoplasmic reticulum</location>
    </subcellularLocation>
    <subcellularLocation>
        <location evidence="1">Nucleus</location>
    </subcellularLocation>
    <subcellularLocation>
        <location evidence="4">Secreted</location>
        <location evidence="4">Extracellular space</location>
        <location evidence="4">Extracellular matrix</location>
        <location evidence="4">Basement membrane</location>
    </subcellularLocation>
</comment>
<dbReference type="PROSITE" id="PS50287">
    <property type="entry name" value="SRCR_2"/>
    <property type="match status" value="4"/>
</dbReference>
<evidence type="ECO:0000256" key="6">
    <source>
        <dbReference type="ARBA" id="ARBA00022491"/>
    </source>
</evidence>
<sequence>MCEGEGLKCYTCVANNPDECYQQGSSLCPAHSDACSTIIGPNSVMKSCAYKSFCDKSHMSNGEMKLECCFNDDCNGPHQSHSHGEHHNVAMSLSSSPVLLLGVLLLRLALSSLLHCWWEAVSSFKSVAGYRQNQRCCIQLSVELGRHGESSAMVVSLALCIFSLLALVQAQSESQQPKIQLRLVGDKRKHYEGRLEVFYNNEWGTICDDDFSIEAAHVACRELGFLAAVAWSPSAKFGQGQGRIWLDNVHCTGREKSLADCPSNGFGVSDCRHSEDVGVVCNQKRIPGHRFINTMSNDVETLEERVEEIRIRPISSHLKRIPITEGYVEIKERGKWRQICDEEWTPLNSRVVCGMYGFPGERNYNNKVYKSLSMRKKKNYWGFSVNCTGNEAHLSSCRLGKTLEPKRNGTCGRGLPVVVSCVPGRAFAPSPSTGFRKAYRPEVGMGPVHMNEVECSGFEKSLTDCYFNNDALGCSHEEDAAVRCNIPAMGFQKRETWYWAGDANADNIVMSGVRCSGTEMSLPQCLHHGKHISCPKGGGRFAAGVSCSDTAPDLVLNAPLVEQTTYLEDRPMYALQCALEENCLSSTAKKNDHGSYRRLLRFSSQIHNVGQSDFRPKLGYHAWTWHEHYHSIEVFTHYDLLSLNGTKVAEGIQKRYLCANFGEQGITVGCWDTYRHDIDCQWIDITDVKPGDYIFQVVINPNYDVAETDYTNNVMKCKCRYDGYRIWTYQCQIGGSRSSDMDEYPGMSNQLHFR</sequence>
<evidence type="ECO:0000256" key="9">
    <source>
        <dbReference type="ARBA" id="ARBA00022837"/>
    </source>
</evidence>
<keyword evidence="20" id="KW-1185">Reference proteome</keyword>
<comment type="caution">
    <text evidence="16">Lacks conserved residue(s) required for the propagation of feature annotation.</text>
</comment>
<evidence type="ECO:0000256" key="10">
    <source>
        <dbReference type="ARBA" id="ARBA00022853"/>
    </source>
</evidence>
<dbReference type="Gene3D" id="3.10.250.10">
    <property type="entry name" value="SRCR-like domain"/>
    <property type="match status" value="4"/>
</dbReference>
<dbReference type="EMBL" id="JACTAM010000010">
    <property type="protein sequence ID" value="KAI2659900.1"/>
    <property type="molecule type" value="Genomic_DNA"/>
</dbReference>
<dbReference type="PANTHER" id="PTHR45817:SF1">
    <property type="entry name" value="LYSYL OXIDASE HOMOLOG 2"/>
    <property type="match status" value="1"/>
</dbReference>
<keyword evidence="13 16" id="KW-1015">Disulfide bond</keyword>
<evidence type="ECO:0000256" key="1">
    <source>
        <dbReference type="ARBA" id="ARBA00004123"/>
    </source>
</evidence>
<organism evidence="19 20">
    <name type="scientific">Labeo rohita</name>
    <name type="common">Indian major carp</name>
    <name type="synonym">Cyprinus rohita</name>
    <dbReference type="NCBI Taxonomy" id="84645"/>
    <lineage>
        <taxon>Eukaryota</taxon>
        <taxon>Metazoa</taxon>
        <taxon>Chordata</taxon>
        <taxon>Craniata</taxon>
        <taxon>Vertebrata</taxon>
        <taxon>Euteleostomi</taxon>
        <taxon>Actinopterygii</taxon>
        <taxon>Neopterygii</taxon>
        <taxon>Teleostei</taxon>
        <taxon>Ostariophysi</taxon>
        <taxon>Cypriniformes</taxon>
        <taxon>Cyprinidae</taxon>
        <taxon>Labeoninae</taxon>
        <taxon>Labeonini</taxon>
        <taxon>Labeo</taxon>
    </lineage>
</organism>
<evidence type="ECO:0000256" key="3">
    <source>
        <dbReference type="ARBA" id="ARBA00004286"/>
    </source>
</evidence>
<dbReference type="Pfam" id="PF00530">
    <property type="entry name" value="SRCR"/>
    <property type="match status" value="3"/>
</dbReference>
<dbReference type="InterPro" id="IPR036772">
    <property type="entry name" value="SRCR-like_dom_sf"/>
</dbReference>
<evidence type="ECO:0000256" key="17">
    <source>
        <dbReference type="RuleBase" id="RU367046"/>
    </source>
</evidence>
<dbReference type="EC" id="1.4.3.13" evidence="17"/>
<keyword evidence="17" id="KW-0801">TPQ</keyword>
<dbReference type="Pfam" id="PF01186">
    <property type="entry name" value="Lysyl_oxidase"/>
    <property type="match status" value="1"/>
</dbReference>
<evidence type="ECO:0000256" key="4">
    <source>
        <dbReference type="ARBA" id="ARBA00004302"/>
    </source>
</evidence>
<evidence type="ECO:0000256" key="11">
    <source>
        <dbReference type="ARBA" id="ARBA00022869"/>
    </source>
</evidence>
<dbReference type="SUPFAM" id="SSF56487">
    <property type="entry name" value="SRCR-like"/>
    <property type="match status" value="4"/>
</dbReference>